<dbReference type="EMBL" id="CBKP010000019">
    <property type="protein sequence ID" value="CDF28694.1"/>
    <property type="molecule type" value="Genomic_DNA"/>
</dbReference>
<comment type="caution">
    <text evidence="1">The sequence shown here is derived from an EMBL/GenBank/DDBJ whole genome shotgun (WGS) entry which is preliminary data.</text>
</comment>
<dbReference type="Proteomes" id="UP000018189">
    <property type="component" value="Unassembled WGS sequence"/>
</dbReference>
<gene>
    <name evidence="1" type="ORF">BN522_00577</name>
</gene>
<protein>
    <submittedName>
        <fullName evidence="1">Uncharacterized protein</fullName>
    </submittedName>
</protein>
<name>R7PU90_METSM</name>
<reference evidence="1" key="1">
    <citation type="submission" date="2012-11" db="EMBL/GenBank/DDBJ databases">
        <title>Dependencies among metagenomic species, viruses, plasmids and units of genetic variation.</title>
        <authorList>
            <person name="Nielsen H.B."/>
            <person name="Almeida M."/>
            <person name="Juncker A.S."/>
            <person name="Rasmussen S."/>
            <person name="Li J."/>
            <person name="Sunagawa S."/>
            <person name="Plichta D."/>
            <person name="Gautier L."/>
            <person name="Le Chatelier E."/>
            <person name="Peletier E."/>
            <person name="Bonde I."/>
            <person name="Nielsen T."/>
            <person name="Manichanh C."/>
            <person name="Arumugam M."/>
            <person name="Batto J."/>
            <person name="Santos M.B.Q.D."/>
            <person name="Blom N."/>
            <person name="Borruel N."/>
            <person name="Burgdorf K.S."/>
            <person name="Boumezbeur F."/>
            <person name="Casellas F."/>
            <person name="Dore J."/>
            <person name="Guarner F."/>
            <person name="Hansen T."/>
            <person name="Hildebrand F."/>
            <person name="Kaas R.S."/>
            <person name="Kennedy S."/>
            <person name="Kristiansen K."/>
            <person name="Kultima J.R."/>
            <person name="Leonard P."/>
            <person name="Levenez F."/>
            <person name="Lund O."/>
            <person name="Moumen B."/>
            <person name="Le Paslier D."/>
            <person name="Pons N."/>
            <person name="Pedersen O."/>
            <person name="Prifti E."/>
            <person name="Qin J."/>
            <person name="Raes J."/>
            <person name="Tap J."/>
            <person name="Tims S."/>
            <person name="Ussery D.W."/>
            <person name="Yamada T."/>
            <person name="MetaHit consortium"/>
            <person name="Renault P."/>
            <person name="Sicheritz-Ponten T."/>
            <person name="Bork P."/>
            <person name="Wang J."/>
            <person name="Brunak S."/>
            <person name="Ehrlich S.D."/>
        </authorList>
    </citation>
    <scope>NUCLEOTIDE SEQUENCE [LARGE SCALE GENOMIC DNA]</scope>
</reference>
<proteinExistence type="predicted"/>
<accession>R7PU90</accession>
<evidence type="ECO:0000313" key="2">
    <source>
        <dbReference type="Proteomes" id="UP000018189"/>
    </source>
</evidence>
<sequence>MRKQFSAYSAIFNLTSSSTFMRDGISNKVIVLYNDNNEINLPINNEMRLKSNLYDYLRDMYNNRINGYGLSLKELPYVPYEDMIHIVKLQLKDDRSQSSSGKYVSFPRTFYCEKCGDFIYLGKDSEFENFNPKKCKKSGCNGHYNQFHFVGFCEDCGNIIPCYQGCKDHGLEDIELVRRDKDDLRTWKLKCRKCGNTRGFVPTCYHKDFNGNSLLSEVKHKRNTFPINMNDGSIFKSVVRTIVDIPEAFKKSTTGTEPNPDYILFGLYLQKFDDIYNNKTVSLKKVTRDLNTYYDYIDEDEDEIEEDGVTKQFERGYKINEVIGELENDYSISNISEINDYLILTRFFDKNKNKDYFVPSYNEYFESKIDNPEEWDLDSFDDANDYESFKNDYNISNIIYIPDIHLISASIGRIRGINKFYEDDFVPHFEPHWKNKAENKINIYAYPFQTEGLMIDLDKIKIVNWLIDNEKLVINDKLITKRVTSYDEAKEILFNLEWDNEDSPYNEVKKLLHTFSHVLISRSSLYTGLDVNSCSEIIFPKSGAFVIYSTSNINIGGFKFVFENSLKDWFNEVELDVNDCIFDPTCIQEKGACFSCLHLPEYVCSEFNEDLDRDVFIGEHRYNTGFWNKI</sequence>
<dbReference type="AlphaFoldDB" id="R7PU90"/>
<evidence type="ECO:0000313" key="1">
    <source>
        <dbReference type="EMBL" id="CDF28694.1"/>
    </source>
</evidence>
<organism evidence="1 2">
    <name type="scientific">Methanobrevibacter smithii CAG:186</name>
    <dbReference type="NCBI Taxonomy" id="1263088"/>
    <lineage>
        <taxon>Archaea</taxon>
        <taxon>Methanobacteriati</taxon>
        <taxon>Methanobacteriota</taxon>
        <taxon>Methanomada group</taxon>
        <taxon>Methanobacteria</taxon>
        <taxon>Methanobacteriales</taxon>
        <taxon>Methanobacteriaceae</taxon>
        <taxon>Methanobrevibacter</taxon>
    </lineage>
</organism>